<evidence type="ECO:0000259" key="5">
    <source>
        <dbReference type="PROSITE" id="PS50931"/>
    </source>
</evidence>
<dbReference type="Proteomes" id="UP001058381">
    <property type="component" value="Chromosome"/>
</dbReference>
<dbReference type="AlphaFoldDB" id="A0A9Q9J377"/>
<comment type="similarity">
    <text evidence="1">Belongs to the LysR transcriptional regulatory family.</text>
</comment>
<dbReference type="GO" id="GO:0006351">
    <property type="term" value="P:DNA-templated transcription"/>
    <property type="evidence" value="ECO:0007669"/>
    <property type="project" value="TreeGrafter"/>
</dbReference>
<reference evidence="6" key="1">
    <citation type="submission" date="2022-04" db="EMBL/GenBank/DDBJ databases">
        <title>Xanthomonas prunicola pv. tritici, a pathogen causing a previously unreported foliar disease of wheat.</title>
        <authorList>
            <person name="Clavijo F."/>
            <person name="Curland R.D."/>
            <person name="Dill-Macky R."/>
            <person name="Pereyra S."/>
            <person name="Roman-Reyna V."/>
            <person name="Siri M.I."/>
        </authorList>
    </citation>
    <scope>NUCLEOTIDE SEQUENCE</scope>
    <source>
        <strain evidence="6">CIX249</strain>
    </source>
</reference>
<dbReference type="EMBL" id="CP096142">
    <property type="protein sequence ID" value="UXA66322.1"/>
    <property type="molecule type" value="Genomic_DNA"/>
</dbReference>
<evidence type="ECO:0000256" key="3">
    <source>
        <dbReference type="ARBA" id="ARBA00023125"/>
    </source>
</evidence>
<keyword evidence="4" id="KW-0804">Transcription</keyword>
<dbReference type="PROSITE" id="PS50931">
    <property type="entry name" value="HTH_LYSR"/>
    <property type="match status" value="1"/>
</dbReference>
<dbReference type="CDD" id="cd08422">
    <property type="entry name" value="PBP2_CrgA_like"/>
    <property type="match status" value="1"/>
</dbReference>
<dbReference type="Gene3D" id="3.40.190.290">
    <property type="match status" value="1"/>
</dbReference>
<proteinExistence type="inferred from homology"/>
<organism evidence="6 7">
    <name type="scientific">Xanthomonas prunicola</name>
    <dbReference type="NCBI Taxonomy" id="2053930"/>
    <lineage>
        <taxon>Bacteria</taxon>
        <taxon>Pseudomonadati</taxon>
        <taxon>Pseudomonadota</taxon>
        <taxon>Gammaproteobacteria</taxon>
        <taxon>Lysobacterales</taxon>
        <taxon>Lysobacteraceae</taxon>
        <taxon>Xanthomonas</taxon>
    </lineage>
</organism>
<gene>
    <name evidence="6" type="ORF">M0D43_04645</name>
</gene>
<dbReference type="InterPro" id="IPR058163">
    <property type="entry name" value="LysR-type_TF_proteobact-type"/>
</dbReference>
<dbReference type="PANTHER" id="PTHR30537">
    <property type="entry name" value="HTH-TYPE TRANSCRIPTIONAL REGULATOR"/>
    <property type="match status" value="1"/>
</dbReference>
<dbReference type="SUPFAM" id="SSF53850">
    <property type="entry name" value="Periplasmic binding protein-like II"/>
    <property type="match status" value="1"/>
</dbReference>
<evidence type="ECO:0000256" key="1">
    <source>
        <dbReference type="ARBA" id="ARBA00009437"/>
    </source>
</evidence>
<dbReference type="InterPro" id="IPR036390">
    <property type="entry name" value="WH_DNA-bd_sf"/>
</dbReference>
<dbReference type="RefSeq" id="WP_252163731.1">
    <property type="nucleotide sequence ID" value="NZ_CP094827.1"/>
</dbReference>
<keyword evidence="3" id="KW-0238">DNA-binding</keyword>
<dbReference type="InterPro" id="IPR000847">
    <property type="entry name" value="LysR_HTH_N"/>
</dbReference>
<evidence type="ECO:0000313" key="6">
    <source>
        <dbReference type="EMBL" id="UXA66322.1"/>
    </source>
</evidence>
<dbReference type="FunFam" id="1.10.10.10:FF:000001">
    <property type="entry name" value="LysR family transcriptional regulator"/>
    <property type="match status" value="1"/>
</dbReference>
<dbReference type="InterPro" id="IPR036388">
    <property type="entry name" value="WH-like_DNA-bd_sf"/>
</dbReference>
<evidence type="ECO:0000256" key="4">
    <source>
        <dbReference type="ARBA" id="ARBA00023163"/>
    </source>
</evidence>
<keyword evidence="2" id="KW-0805">Transcription regulation</keyword>
<name>A0A9Q9J377_9XANT</name>
<feature type="domain" description="HTH lysR-type" evidence="5">
    <location>
        <begin position="1"/>
        <end position="59"/>
    </location>
</feature>
<evidence type="ECO:0000256" key="2">
    <source>
        <dbReference type="ARBA" id="ARBA00023015"/>
    </source>
</evidence>
<sequence>MNILQSIRSFVSTVNAGSIAGGAKLLGVSAAAVSQNIARLEHHLGVRLLHRTTRSLALTERGALYFEQVRQLERDLERARQLVAGPQHAPAGRLRVASTAAFARHVLAPMLPALRQRYPQLEIELLCTDRAVQHAQESVDVSLRIEAQLEDGLVARCIAQVPMVICAAPDYLAQRGMPQGADDLKYHDCLLLRYPVDGRCLPWNFMRNGVRFQPELGKAMVSDDIDALATMAAAGAGIARLAAYVVQPYLQRGELQPLFVSDPGSTTQALPEPLRIYLCVADRRDFTPKVRAFMAHLLERLPPEWRLAEPDALPTSAPVSVEVGQPDMASDGQAGVDGALTSWARVT</sequence>
<dbReference type="SUPFAM" id="SSF46785">
    <property type="entry name" value="Winged helix' DNA-binding domain"/>
    <property type="match status" value="1"/>
</dbReference>
<dbReference type="Pfam" id="PF00126">
    <property type="entry name" value="HTH_1"/>
    <property type="match status" value="1"/>
</dbReference>
<dbReference type="GO" id="GO:0043565">
    <property type="term" value="F:sequence-specific DNA binding"/>
    <property type="evidence" value="ECO:0007669"/>
    <property type="project" value="TreeGrafter"/>
</dbReference>
<accession>A0A9Q9J377</accession>
<dbReference type="GeneID" id="75150616"/>
<dbReference type="InterPro" id="IPR005119">
    <property type="entry name" value="LysR_subst-bd"/>
</dbReference>
<protein>
    <submittedName>
        <fullName evidence="6">LysR family transcriptional regulator</fullName>
    </submittedName>
</protein>
<dbReference type="PANTHER" id="PTHR30537:SF17">
    <property type="entry name" value="LYSR-FAMILY REGULATORY PROTEIN"/>
    <property type="match status" value="1"/>
</dbReference>
<dbReference type="Pfam" id="PF03466">
    <property type="entry name" value="LysR_substrate"/>
    <property type="match status" value="1"/>
</dbReference>
<dbReference type="Gene3D" id="1.10.10.10">
    <property type="entry name" value="Winged helix-like DNA-binding domain superfamily/Winged helix DNA-binding domain"/>
    <property type="match status" value="1"/>
</dbReference>
<evidence type="ECO:0000313" key="7">
    <source>
        <dbReference type="Proteomes" id="UP001058381"/>
    </source>
</evidence>
<dbReference type="GO" id="GO:0003700">
    <property type="term" value="F:DNA-binding transcription factor activity"/>
    <property type="evidence" value="ECO:0007669"/>
    <property type="project" value="InterPro"/>
</dbReference>